<keyword evidence="1" id="KW-0732">Signal</keyword>
<dbReference type="Proteomes" id="UP000031586">
    <property type="component" value="Unassembled WGS sequence"/>
</dbReference>
<dbReference type="PATRIC" id="fig|1229493.5.peg.4113"/>
<feature type="domain" description="Metalloprotease StcE C-terminal" evidence="2">
    <location>
        <begin position="135"/>
        <end position="223"/>
    </location>
</feature>
<evidence type="ECO:0000313" key="3">
    <source>
        <dbReference type="EMBL" id="KIF50838.1"/>
    </source>
</evidence>
<dbReference type="Pfam" id="PF17945">
    <property type="entry name" value="Crystall_4"/>
    <property type="match status" value="3"/>
</dbReference>
<dbReference type="AlphaFoldDB" id="A0A0C1VLY0"/>
<dbReference type="Gene3D" id="2.60.20.40">
    <property type="match status" value="3"/>
</dbReference>
<reference evidence="3 4" key="1">
    <citation type="submission" date="2014-07" db="EMBL/GenBank/DDBJ databases">
        <title>Unique and conserved regions in Vibrio harveyi and related species in comparison with the shrimp pathogen Vibrio harveyi CAIM 1792.</title>
        <authorList>
            <person name="Espinoza-Valles I."/>
            <person name="Vora G."/>
            <person name="Leekitcharoenphon P."/>
            <person name="Ussery D."/>
            <person name="Hoj L."/>
            <person name="Gomez-Gil B."/>
        </authorList>
    </citation>
    <scope>NUCLEOTIDE SEQUENCE [LARGE SCALE GENOMIC DNA]</scope>
    <source>
        <strain evidence="4">CAIM 1854 / LMG 25443</strain>
    </source>
</reference>
<dbReference type="InterPro" id="IPR040966">
    <property type="entry name" value="StcE_C"/>
</dbReference>
<feature type="domain" description="Metalloprotease StcE C-terminal" evidence="2">
    <location>
        <begin position="38"/>
        <end position="128"/>
    </location>
</feature>
<protein>
    <recommendedName>
        <fullName evidence="2">Metalloprotease StcE C-terminal domain-containing protein</fullName>
    </recommendedName>
</protein>
<evidence type="ECO:0000259" key="2">
    <source>
        <dbReference type="Pfam" id="PF17945"/>
    </source>
</evidence>
<feature type="domain" description="Metalloprotease StcE C-terminal" evidence="2">
    <location>
        <begin position="230"/>
        <end position="331"/>
    </location>
</feature>
<sequence>MEHKYASAILLSACALFANNAHATDSSSETIPKYKPHACLVLVSTGQQFCQQKGEEPLSRLPDEFYRQPVYVQAEQGTEVILSDVDNLADKTRKVYVVGTVLNEELKNAESSKGEIIDVSAPASMKVVGSDKNLGCLRNISTDQMYCLPKDRKVNRLPDFIYDQPIEVRPTFGLKVKVSAQEELLSEASYSFEQTTTNDRLQKITTNNGLELNLQKVKSMAVVDSGAQKACLTSRQTGVQFCLAEKGTGEAYPSEFDNLYPSPNYLPSWIRGHEVDAKSNSPIGMHISNTYNVIGYQYTWFPPGEVSNNKLSQQVTVGGEEVDLSQPNSFNIFNCKNSSRDC</sequence>
<dbReference type="EMBL" id="JPRD01000048">
    <property type="protein sequence ID" value="KIF50838.1"/>
    <property type="molecule type" value="Genomic_DNA"/>
</dbReference>
<evidence type="ECO:0000313" key="4">
    <source>
        <dbReference type="Proteomes" id="UP000031586"/>
    </source>
</evidence>
<feature type="chain" id="PRO_5002141154" description="Metalloprotease StcE C-terminal domain-containing protein" evidence="1">
    <location>
        <begin position="24"/>
        <end position="342"/>
    </location>
</feature>
<organism evidence="3 4">
    <name type="scientific">Vibrio owensii CAIM 1854 = LMG 25443</name>
    <dbReference type="NCBI Taxonomy" id="1229493"/>
    <lineage>
        <taxon>Bacteria</taxon>
        <taxon>Pseudomonadati</taxon>
        <taxon>Pseudomonadota</taxon>
        <taxon>Gammaproteobacteria</taxon>
        <taxon>Vibrionales</taxon>
        <taxon>Vibrionaceae</taxon>
        <taxon>Vibrio</taxon>
    </lineage>
</organism>
<gene>
    <name evidence="3" type="ORF">H735_23540</name>
</gene>
<dbReference type="RefSeq" id="WP_020198113.1">
    <property type="nucleotide sequence ID" value="NZ_BAOH01000230.1"/>
</dbReference>
<comment type="caution">
    <text evidence="3">The sequence shown here is derived from an EMBL/GenBank/DDBJ whole genome shotgun (WGS) entry which is preliminary data.</text>
</comment>
<accession>A0A0C1VLY0</accession>
<evidence type="ECO:0000256" key="1">
    <source>
        <dbReference type="SAM" id="SignalP"/>
    </source>
</evidence>
<name>A0A0C1VLY0_9VIBR</name>
<proteinExistence type="predicted"/>
<feature type="signal peptide" evidence="1">
    <location>
        <begin position="1"/>
        <end position="23"/>
    </location>
</feature>